<name>A0ABZ3J010_SPOA4</name>
<dbReference type="InterPro" id="IPR050950">
    <property type="entry name" value="HTH-type_LysR_regulators"/>
</dbReference>
<dbReference type="PANTHER" id="PTHR30419">
    <property type="entry name" value="HTH-TYPE TRANSCRIPTIONAL REGULATOR YBHD"/>
    <property type="match status" value="1"/>
</dbReference>
<dbReference type="InterPro" id="IPR005119">
    <property type="entry name" value="LysR_subst-bd"/>
</dbReference>
<dbReference type="InterPro" id="IPR036390">
    <property type="entry name" value="WH_DNA-bd_sf"/>
</dbReference>
<accession>A0ABZ3J010</accession>
<keyword evidence="2" id="KW-0805">Transcription regulation</keyword>
<evidence type="ECO:0000256" key="1">
    <source>
        <dbReference type="ARBA" id="ARBA00009437"/>
    </source>
</evidence>
<sequence length="309" mass="35107">MEIRHLECFMTVARCGNFTKAAEQIHISQPSISKMIKEIEAQMGIELFYRDTKHVELTDAGIAFWEQAQQIVALFDNLNTTSLDGILAEKSGKIRIGFPPITSVTMFSKVLGVFKKEHPNIEFQLFEFGSKTIEKGVQEGELDIGIVSTPVTNEELYEMFWLTRDSLAVVMHPEHSLAAYSAVAIADLAEESFVLYSKDFRLHDQIIERCRREGFDPKIIFETSQLEFMIQIVAANVGIVLLPTRICRQLDSSQVVSRPLAGKPIYLQLGVIWKRGRYLPHAARQWIQFARTFSGFKDMDIDIIAAEND</sequence>
<evidence type="ECO:0000256" key="4">
    <source>
        <dbReference type="ARBA" id="ARBA00023163"/>
    </source>
</evidence>
<dbReference type="InterPro" id="IPR000847">
    <property type="entry name" value="LysR_HTH_N"/>
</dbReference>
<evidence type="ECO:0000256" key="3">
    <source>
        <dbReference type="ARBA" id="ARBA00023125"/>
    </source>
</evidence>
<evidence type="ECO:0000313" key="6">
    <source>
        <dbReference type="EMBL" id="XFO71386.1"/>
    </source>
</evidence>
<evidence type="ECO:0000256" key="2">
    <source>
        <dbReference type="ARBA" id="ARBA00023015"/>
    </source>
</evidence>
<keyword evidence="3" id="KW-0238">DNA-binding</keyword>
<keyword evidence="7" id="KW-1185">Reference proteome</keyword>
<feature type="domain" description="HTH lysR-type" evidence="5">
    <location>
        <begin position="1"/>
        <end position="58"/>
    </location>
</feature>
<dbReference type="Gene3D" id="3.40.190.290">
    <property type="match status" value="1"/>
</dbReference>
<dbReference type="RefSeq" id="WP_093792706.1">
    <property type="nucleotide sequence ID" value="NZ_CP155571.1"/>
</dbReference>
<evidence type="ECO:0000259" key="5">
    <source>
        <dbReference type="PROSITE" id="PS50931"/>
    </source>
</evidence>
<dbReference type="Pfam" id="PF00126">
    <property type="entry name" value="HTH_1"/>
    <property type="match status" value="1"/>
</dbReference>
<protein>
    <submittedName>
        <fullName evidence="6">HTH-type transcriptional regulator CynR</fullName>
    </submittedName>
</protein>
<dbReference type="SUPFAM" id="SSF53850">
    <property type="entry name" value="Periplasmic binding protein-like II"/>
    <property type="match status" value="1"/>
</dbReference>
<organism evidence="6 7">
    <name type="scientific">Sporomusa acidovorans (strain ATCC 49682 / DSM 3132 / Mol)</name>
    <dbReference type="NCBI Taxonomy" id="1123286"/>
    <lineage>
        <taxon>Bacteria</taxon>
        <taxon>Bacillati</taxon>
        <taxon>Bacillota</taxon>
        <taxon>Negativicutes</taxon>
        <taxon>Selenomonadales</taxon>
        <taxon>Sporomusaceae</taxon>
        <taxon>Sporomusa</taxon>
    </lineage>
</organism>
<proteinExistence type="inferred from homology"/>
<dbReference type="EMBL" id="CP155571">
    <property type="protein sequence ID" value="XFO71386.1"/>
    <property type="molecule type" value="Genomic_DNA"/>
</dbReference>
<dbReference type="Proteomes" id="UP000216052">
    <property type="component" value="Chromosome"/>
</dbReference>
<gene>
    <name evidence="6" type="primary">cynR_1</name>
    <name evidence="6" type="ORF">SPACI_014010</name>
</gene>
<keyword evidence="4" id="KW-0804">Transcription</keyword>
<dbReference type="PANTHER" id="PTHR30419:SF8">
    <property type="entry name" value="NITROGEN ASSIMILATION TRANSCRIPTIONAL ACTIVATOR-RELATED"/>
    <property type="match status" value="1"/>
</dbReference>
<dbReference type="PROSITE" id="PS50931">
    <property type="entry name" value="HTH_LYSR"/>
    <property type="match status" value="1"/>
</dbReference>
<reference evidence="6" key="1">
    <citation type="submission" date="2024-05" db="EMBL/GenBank/DDBJ databases">
        <title>Isolation and characterization of Sporomusa carbonis sp. nov., a carboxydotrophic hydrogenogen in the genus of Sporomusa isolated from a charcoal burning pile.</title>
        <authorList>
            <person name="Boeer T."/>
            <person name="Rosenbaum F."/>
            <person name="Eysell L."/>
            <person name="Mueller V."/>
            <person name="Daniel R."/>
            <person name="Poehlein A."/>
        </authorList>
    </citation>
    <scope>NUCLEOTIDE SEQUENCE [LARGE SCALE GENOMIC DNA]</scope>
    <source>
        <strain evidence="6">DSM 3132</strain>
    </source>
</reference>
<dbReference type="PRINTS" id="PR00039">
    <property type="entry name" value="HTHLYSR"/>
</dbReference>
<dbReference type="CDD" id="cd08438">
    <property type="entry name" value="PBP2_CidR"/>
    <property type="match status" value="1"/>
</dbReference>
<dbReference type="Gene3D" id="1.10.10.10">
    <property type="entry name" value="Winged helix-like DNA-binding domain superfamily/Winged helix DNA-binding domain"/>
    <property type="match status" value="1"/>
</dbReference>
<comment type="similarity">
    <text evidence="1">Belongs to the LysR transcriptional regulatory family.</text>
</comment>
<dbReference type="SUPFAM" id="SSF46785">
    <property type="entry name" value="Winged helix' DNA-binding domain"/>
    <property type="match status" value="1"/>
</dbReference>
<dbReference type="Pfam" id="PF03466">
    <property type="entry name" value="LysR_substrate"/>
    <property type="match status" value="1"/>
</dbReference>
<evidence type="ECO:0000313" key="7">
    <source>
        <dbReference type="Proteomes" id="UP000216052"/>
    </source>
</evidence>
<dbReference type="InterPro" id="IPR036388">
    <property type="entry name" value="WH-like_DNA-bd_sf"/>
</dbReference>